<gene>
    <name evidence="2" type="ORF">B0T11DRAFT_357801</name>
</gene>
<dbReference type="PANTHER" id="PTHR40780:SF2">
    <property type="entry name" value="DUF3669 DOMAIN-CONTAINING PROTEIN"/>
    <property type="match status" value="1"/>
</dbReference>
<dbReference type="AlphaFoldDB" id="A0A8K0TBH7"/>
<dbReference type="Proteomes" id="UP000813385">
    <property type="component" value="Unassembled WGS sequence"/>
</dbReference>
<sequence>MESNMIDITDTSSDVEHLRRFLTLKSVLDTQSSVLVQQHQAQDIPGCEKIGEGFCAEIFDMSEVGRVVKRARQKPAKTTELWRDYVAHLRIYESCDNIISVPKPGYFVTKAGFADWAILVSERIMPLPRTVRTALINTFCPAAAREEAMADIRNNDCLARIYLGVRRPDPLRHTGPFTLRNFELTLDKMEHLGIDPMQFVVPMAEALAVMHWNALRDATDVEFVLGSPRESGMSAGDFDELDRDGLQTTWQQRPSAVAMWLFDFNQVGRIRKEEACIDKLVWAFWNNDLYYPRPAEKELWDAFKEAYLARSARYGDASDLSRAFISKIEEDAKTRLPMMQGPPKYSDVHPQVSAPAVKKGKKQRRYAAFTLRWKKVSHLMHHGISKS</sequence>
<evidence type="ECO:0000313" key="2">
    <source>
        <dbReference type="EMBL" id="KAH7354423.1"/>
    </source>
</evidence>
<comment type="caution">
    <text evidence="2">The sequence shown here is derived from an EMBL/GenBank/DDBJ whole genome shotgun (WGS) entry which is preliminary data.</text>
</comment>
<dbReference type="Pfam" id="PF12417">
    <property type="entry name" value="DUF3669"/>
    <property type="match status" value="1"/>
</dbReference>
<dbReference type="EMBL" id="JAGPXD010000005">
    <property type="protein sequence ID" value="KAH7354423.1"/>
    <property type="molecule type" value="Genomic_DNA"/>
</dbReference>
<protein>
    <submittedName>
        <fullName evidence="2">Zinc finger protein-domain-containing protein</fullName>
    </submittedName>
</protein>
<feature type="domain" description="DUF3669" evidence="1">
    <location>
        <begin position="259"/>
        <end position="313"/>
    </location>
</feature>
<evidence type="ECO:0000259" key="1">
    <source>
        <dbReference type="Pfam" id="PF12417"/>
    </source>
</evidence>
<organism evidence="2 3">
    <name type="scientific">Plectosphaerella cucumerina</name>
    <dbReference type="NCBI Taxonomy" id="40658"/>
    <lineage>
        <taxon>Eukaryota</taxon>
        <taxon>Fungi</taxon>
        <taxon>Dikarya</taxon>
        <taxon>Ascomycota</taxon>
        <taxon>Pezizomycotina</taxon>
        <taxon>Sordariomycetes</taxon>
        <taxon>Hypocreomycetidae</taxon>
        <taxon>Glomerellales</taxon>
        <taxon>Plectosphaerellaceae</taxon>
        <taxon>Plectosphaerella</taxon>
    </lineage>
</organism>
<accession>A0A8K0TBH7</accession>
<dbReference type="PANTHER" id="PTHR40780">
    <property type="entry name" value="DUF3669 DOMAIN-CONTAINING PROTEIN"/>
    <property type="match status" value="1"/>
</dbReference>
<keyword evidence="3" id="KW-1185">Reference proteome</keyword>
<proteinExistence type="predicted"/>
<dbReference type="OrthoDB" id="2993351at2759"/>
<evidence type="ECO:0000313" key="3">
    <source>
        <dbReference type="Proteomes" id="UP000813385"/>
    </source>
</evidence>
<dbReference type="InterPro" id="IPR022137">
    <property type="entry name" value="Znf_prot_DUF3669"/>
</dbReference>
<reference evidence="2" key="1">
    <citation type="journal article" date="2021" name="Nat. Commun.">
        <title>Genetic determinants of endophytism in the Arabidopsis root mycobiome.</title>
        <authorList>
            <person name="Mesny F."/>
            <person name="Miyauchi S."/>
            <person name="Thiergart T."/>
            <person name="Pickel B."/>
            <person name="Atanasova L."/>
            <person name="Karlsson M."/>
            <person name="Huettel B."/>
            <person name="Barry K.W."/>
            <person name="Haridas S."/>
            <person name="Chen C."/>
            <person name="Bauer D."/>
            <person name="Andreopoulos W."/>
            <person name="Pangilinan J."/>
            <person name="LaButti K."/>
            <person name="Riley R."/>
            <person name="Lipzen A."/>
            <person name="Clum A."/>
            <person name="Drula E."/>
            <person name="Henrissat B."/>
            <person name="Kohler A."/>
            <person name="Grigoriev I.V."/>
            <person name="Martin F.M."/>
            <person name="Hacquard S."/>
        </authorList>
    </citation>
    <scope>NUCLEOTIDE SEQUENCE</scope>
    <source>
        <strain evidence="2">MPI-CAGE-AT-0016</strain>
    </source>
</reference>
<name>A0A8K0TBH7_9PEZI</name>